<evidence type="ECO:0000313" key="1">
    <source>
        <dbReference type="EMBL" id="ESO91514.1"/>
    </source>
</evidence>
<dbReference type="KEGG" id="lgi:LOTGIDRAFT_153956"/>
<dbReference type="PANTHER" id="PTHR46791">
    <property type="entry name" value="EXPRESSED PROTEIN"/>
    <property type="match status" value="1"/>
</dbReference>
<proteinExistence type="predicted"/>
<dbReference type="HOGENOM" id="CLU_1054630_0_0_1"/>
<protein>
    <submittedName>
        <fullName evidence="1">Uncharacterized protein</fullName>
    </submittedName>
</protein>
<dbReference type="AlphaFoldDB" id="V4BRK0"/>
<evidence type="ECO:0000313" key="2">
    <source>
        <dbReference type="Proteomes" id="UP000030746"/>
    </source>
</evidence>
<dbReference type="GeneID" id="20236181"/>
<reference evidence="1 2" key="1">
    <citation type="journal article" date="2013" name="Nature">
        <title>Insights into bilaterian evolution from three spiralian genomes.</title>
        <authorList>
            <person name="Simakov O."/>
            <person name="Marletaz F."/>
            <person name="Cho S.J."/>
            <person name="Edsinger-Gonzales E."/>
            <person name="Havlak P."/>
            <person name="Hellsten U."/>
            <person name="Kuo D.H."/>
            <person name="Larsson T."/>
            <person name="Lv J."/>
            <person name="Arendt D."/>
            <person name="Savage R."/>
            <person name="Osoegawa K."/>
            <person name="de Jong P."/>
            <person name="Grimwood J."/>
            <person name="Chapman J.A."/>
            <person name="Shapiro H."/>
            <person name="Aerts A."/>
            <person name="Otillar R.P."/>
            <person name="Terry A.Y."/>
            <person name="Boore J.L."/>
            <person name="Grigoriev I.V."/>
            <person name="Lindberg D.R."/>
            <person name="Seaver E.C."/>
            <person name="Weisblat D.A."/>
            <person name="Putnam N.H."/>
            <person name="Rokhsar D.S."/>
        </authorList>
    </citation>
    <scope>NUCLEOTIDE SEQUENCE [LARGE SCALE GENOMIC DNA]</scope>
</reference>
<dbReference type="OMA" id="RIESWWR"/>
<name>V4BRK0_LOTGI</name>
<dbReference type="CTD" id="20236181"/>
<keyword evidence="2" id="KW-1185">Reference proteome</keyword>
<dbReference type="Proteomes" id="UP000030746">
    <property type="component" value="Unassembled WGS sequence"/>
</dbReference>
<sequence length="216" mass="25615">MAEYRLHLIKKYFLTGMKQGEILQSLSERNGINLSRRQLQNIMYAENLYKRRNWADIMTVVEFIMEEHIGSGSLHGYRWMYQKLKQNGLKSRKEEVRLLMSILDPEGDELDSVTEVWDNHIIRPTTNQHVPSGRPIVMFSAPELYNVQDYKTLIENNQILICREETMFRKAIPCDEDIYDICMLLMIENAMQYPTDAYKALDLYLELRETILEILR</sequence>
<dbReference type="RefSeq" id="XP_009058200.1">
    <property type="nucleotide sequence ID" value="XM_009059952.1"/>
</dbReference>
<organism evidence="1 2">
    <name type="scientific">Lottia gigantea</name>
    <name type="common">Giant owl limpet</name>
    <dbReference type="NCBI Taxonomy" id="225164"/>
    <lineage>
        <taxon>Eukaryota</taxon>
        <taxon>Metazoa</taxon>
        <taxon>Spiralia</taxon>
        <taxon>Lophotrochozoa</taxon>
        <taxon>Mollusca</taxon>
        <taxon>Gastropoda</taxon>
        <taxon>Patellogastropoda</taxon>
        <taxon>Lottioidea</taxon>
        <taxon>Lottiidae</taxon>
        <taxon>Lottia</taxon>
    </lineage>
</organism>
<dbReference type="OrthoDB" id="6147018at2759"/>
<dbReference type="EMBL" id="KB202283">
    <property type="protein sequence ID" value="ESO91514.1"/>
    <property type="molecule type" value="Genomic_DNA"/>
</dbReference>
<gene>
    <name evidence="1" type="ORF">LOTGIDRAFT_153956</name>
</gene>
<accession>V4BRK0</accession>
<dbReference type="PANTHER" id="PTHR46791:SF13">
    <property type="entry name" value="CLR5 DOMAIN-CONTAINING PROTEIN"/>
    <property type="match status" value="1"/>
</dbReference>